<protein>
    <submittedName>
        <fullName evidence="4">Oxidoreductase</fullName>
    </submittedName>
</protein>
<dbReference type="SUPFAM" id="SSF51735">
    <property type="entry name" value="NAD(P)-binding Rossmann-fold domains"/>
    <property type="match status" value="1"/>
</dbReference>
<dbReference type="Pfam" id="PF00106">
    <property type="entry name" value="adh_short"/>
    <property type="match status" value="1"/>
</dbReference>
<proteinExistence type="inferred from homology"/>
<dbReference type="RefSeq" id="WP_380637961.1">
    <property type="nucleotide sequence ID" value="NZ_JBHSQO010000020.1"/>
</dbReference>
<organism evidence="4 5">
    <name type="scientific">Saccharothrix lopnurensis</name>
    <dbReference type="NCBI Taxonomy" id="1670621"/>
    <lineage>
        <taxon>Bacteria</taxon>
        <taxon>Bacillati</taxon>
        <taxon>Actinomycetota</taxon>
        <taxon>Actinomycetes</taxon>
        <taxon>Pseudonocardiales</taxon>
        <taxon>Pseudonocardiaceae</taxon>
        <taxon>Saccharothrix</taxon>
    </lineage>
</organism>
<dbReference type="InterPro" id="IPR036291">
    <property type="entry name" value="NAD(P)-bd_dom_sf"/>
</dbReference>
<name>A0ABW1PAG6_9PSEU</name>
<dbReference type="Gene3D" id="3.40.50.720">
    <property type="entry name" value="NAD(P)-binding Rossmann-like Domain"/>
    <property type="match status" value="1"/>
</dbReference>
<dbReference type="PANTHER" id="PTHR43157">
    <property type="entry name" value="PHOSPHATIDYLINOSITOL-GLYCAN BIOSYNTHESIS CLASS F PROTEIN-RELATED"/>
    <property type="match status" value="1"/>
</dbReference>
<evidence type="ECO:0000313" key="4">
    <source>
        <dbReference type="EMBL" id="MFC6091672.1"/>
    </source>
</evidence>
<gene>
    <name evidence="4" type="ORF">ACFP3R_20565</name>
</gene>
<keyword evidence="1" id="KW-0560">Oxidoreductase</keyword>
<sequence>MNTATPPRHHPTGHWTPDLIGDLTGRTAFITGGNSGIGLETARVLVRHGAEVVLAGRDQDRLDRAAAELRDGHPAAAVETAVLDLGSLASIASTTRGTASRRIDLLVNNAGVMNIPERRTTTDGFELTFGTNHLGHFALTAGLLPALRRAPAARVVTVSAVAANWRIGRLDDLMSERRYGAMRAYAKSKRANVVFTAELARRLDGTGILPVAVHPGAAMTNLQRHNQGLLTRGVIALTRRVAMGSPEGAAWPSLYAATHPDVTAGGFYGPAGRDQTSGTPRRLRLPRGADDLAEGARLWRESEHLTGTRFDL</sequence>
<reference evidence="5" key="1">
    <citation type="journal article" date="2019" name="Int. J. Syst. Evol. Microbiol.">
        <title>The Global Catalogue of Microorganisms (GCM) 10K type strain sequencing project: providing services to taxonomists for standard genome sequencing and annotation.</title>
        <authorList>
            <consortium name="The Broad Institute Genomics Platform"/>
            <consortium name="The Broad Institute Genome Sequencing Center for Infectious Disease"/>
            <person name="Wu L."/>
            <person name="Ma J."/>
        </authorList>
    </citation>
    <scope>NUCLEOTIDE SEQUENCE [LARGE SCALE GENOMIC DNA]</scope>
    <source>
        <strain evidence="5">CGMCC 4.7246</strain>
    </source>
</reference>
<evidence type="ECO:0000313" key="5">
    <source>
        <dbReference type="Proteomes" id="UP001596220"/>
    </source>
</evidence>
<dbReference type="Proteomes" id="UP001596220">
    <property type="component" value="Unassembled WGS sequence"/>
</dbReference>
<dbReference type="PANTHER" id="PTHR43157:SF31">
    <property type="entry name" value="PHOSPHATIDYLINOSITOL-GLYCAN BIOSYNTHESIS CLASS F PROTEIN"/>
    <property type="match status" value="1"/>
</dbReference>
<dbReference type="EMBL" id="JBHSQO010000020">
    <property type="protein sequence ID" value="MFC6091672.1"/>
    <property type="molecule type" value="Genomic_DNA"/>
</dbReference>
<feature type="region of interest" description="Disordered" evidence="3">
    <location>
        <begin position="268"/>
        <end position="287"/>
    </location>
</feature>
<dbReference type="PRINTS" id="PR00081">
    <property type="entry name" value="GDHRDH"/>
</dbReference>
<comment type="similarity">
    <text evidence="2">Belongs to the short-chain dehydrogenases/reductases (SDR) family.</text>
</comment>
<dbReference type="InterPro" id="IPR002347">
    <property type="entry name" value="SDR_fam"/>
</dbReference>
<comment type="caution">
    <text evidence="4">The sequence shown here is derived from an EMBL/GenBank/DDBJ whole genome shotgun (WGS) entry which is preliminary data.</text>
</comment>
<accession>A0ABW1PAG6</accession>
<keyword evidence="5" id="KW-1185">Reference proteome</keyword>
<dbReference type="CDD" id="cd05327">
    <property type="entry name" value="retinol-DH_like_SDR_c_like"/>
    <property type="match status" value="1"/>
</dbReference>
<evidence type="ECO:0000256" key="1">
    <source>
        <dbReference type="ARBA" id="ARBA00023002"/>
    </source>
</evidence>
<dbReference type="NCBIfam" id="NF004846">
    <property type="entry name" value="PRK06197.1"/>
    <property type="match status" value="1"/>
</dbReference>
<evidence type="ECO:0000256" key="2">
    <source>
        <dbReference type="RuleBase" id="RU000363"/>
    </source>
</evidence>
<evidence type="ECO:0000256" key="3">
    <source>
        <dbReference type="SAM" id="MobiDB-lite"/>
    </source>
</evidence>
<dbReference type="PRINTS" id="PR00080">
    <property type="entry name" value="SDRFAMILY"/>
</dbReference>